<dbReference type="AlphaFoldDB" id="A0A7C4TV82"/>
<protein>
    <submittedName>
        <fullName evidence="1">Uncharacterized protein</fullName>
    </submittedName>
</protein>
<accession>A0A7C4TV82</accession>
<proteinExistence type="predicted"/>
<evidence type="ECO:0000313" key="1">
    <source>
        <dbReference type="EMBL" id="HGW60012.1"/>
    </source>
</evidence>
<comment type="caution">
    <text evidence="1">The sequence shown here is derived from an EMBL/GenBank/DDBJ whole genome shotgun (WGS) entry which is preliminary data.</text>
</comment>
<sequence>MSEKEWKSMSDDEDLTILAEEIIDFCNGLEALVVKLRTQIKKMLGTAEKWNWNSDKIKWEKAEGFKGNYEKSEDVNSLDFKELLKDLAQHKGKLTRDGWFYWTFKNGSTVGRKKRTERKA</sequence>
<reference evidence="1" key="1">
    <citation type="journal article" date="2020" name="mSystems">
        <title>Genome- and Community-Level Interaction Insights into Carbon Utilization and Element Cycling Functions of Hydrothermarchaeota in Hydrothermal Sediment.</title>
        <authorList>
            <person name="Zhou Z."/>
            <person name="Liu Y."/>
            <person name="Xu W."/>
            <person name="Pan J."/>
            <person name="Luo Z.H."/>
            <person name="Li M."/>
        </authorList>
    </citation>
    <scope>NUCLEOTIDE SEQUENCE [LARGE SCALE GENOMIC DNA]</scope>
    <source>
        <strain evidence="1">SpSt-794</strain>
    </source>
</reference>
<gene>
    <name evidence="1" type="ORF">ENV82_00995</name>
</gene>
<dbReference type="EMBL" id="DTHV01000029">
    <property type="protein sequence ID" value="HGW60012.1"/>
    <property type="molecule type" value="Genomic_DNA"/>
</dbReference>
<organism evidence="1">
    <name type="scientific">Caldisericum exile</name>
    <dbReference type="NCBI Taxonomy" id="693075"/>
    <lineage>
        <taxon>Bacteria</taxon>
        <taxon>Pseudomonadati</taxon>
        <taxon>Caldisericota/Cryosericota group</taxon>
        <taxon>Caldisericota</taxon>
        <taxon>Caldisericia</taxon>
        <taxon>Caldisericales</taxon>
        <taxon>Caldisericaceae</taxon>
        <taxon>Caldisericum</taxon>
    </lineage>
</organism>
<name>A0A7C4TV82_9BACT</name>